<dbReference type="InterPro" id="IPR029779">
    <property type="entry name" value="Rmp24-like"/>
</dbReference>
<evidence type="ECO:0000256" key="1">
    <source>
        <dbReference type="SAM" id="MobiDB-lite"/>
    </source>
</evidence>
<sequence>MATFVSLVTCHNCNNASRLNTPNREHMMGFSRNYCLPSSANKHWAAGRNLQPCYRARSPFHRSRSTVKAPATLQRSSSSESSCSSSSSTGSMKKLTFGRLRKFLVLGNEQKRIRNGLKFFLPAL</sequence>
<dbReference type="Proteomes" id="UP000829720">
    <property type="component" value="Unassembled WGS sequence"/>
</dbReference>
<feature type="region of interest" description="Disordered" evidence="1">
    <location>
        <begin position="59"/>
        <end position="92"/>
    </location>
</feature>
<proteinExistence type="predicted"/>
<dbReference type="AlphaFoldDB" id="A0A8T3CP09"/>
<name>A0A8T3CP09_9TELE</name>
<accession>A0A8T3CP09</accession>
<evidence type="ECO:0000313" key="2">
    <source>
        <dbReference type="EMBL" id="KAI1885731.1"/>
    </source>
</evidence>
<protein>
    <submittedName>
        <fullName evidence="2">Uncharacterized protein</fullName>
    </submittedName>
</protein>
<comment type="caution">
    <text evidence="2">The sequence shown here is derived from an EMBL/GenBank/DDBJ whole genome shotgun (WGS) entry which is preliminary data.</text>
</comment>
<feature type="compositionally biased region" description="Low complexity" evidence="1">
    <location>
        <begin position="76"/>
        <end position="91"/>
    </location>
</feature>
<gene>
    <name evidence="2" type="ORF">AGOR_G00206830</name>
</gene>
<dbReference type="EMBL" id="JAERUA010000020">
    <property type="protein sequence ID" value="KAI1885731.1"/>
    <property type="molecule type" value="Genomic_DNA"/>
</dbReference>
<keyword evidence="3" id="KW-1185">Reference proteome</keyword>
<dbReference type="Pfam" id="PF15719">
    <property type="entry name" value="Rmp24-like"/>
    <property type="match status" value="1"/>
</dbReference>
<dbReference type="OrthoDB" id="8920520at2759"/>
<organism evidence="2 3">
    <name type="scientific">Albula goreensis</name>
    <dbReference type="NCBI Taxonomy" id="1534307"/>
    <lineage>
        <taxon>Eukaryota</taxon>
        <taxon>Metazoa</taxon>
        <taxon>Chordata</taxon>
        <taxon>Craniata</taxon>
        <taxon>Vertebrata</taxon>
        <taxon>Euteleostomi</taxon>
        <taxon>Actinopterygii</taxon>
        <taxon>Neopterygii</taxon>
        <taxon>Teleostei</taxon>
        <taxon>Albuliformes</taxon>
        <taxon>Albulidae</taxon>
        <taxon>Albula</taxon>
    </lineage>
</organism>
<reference evidence="2" key="1">
    <citation type="submission" date="2021-01" db="EMBL/GenBank/DDBJ databases">
        <authorList>
            <person name="Zahm M."/>
            <person name="Roques C."/>
            <person name="Cabau C."/>
            <person name="Klopp C."/>
            <person name="Donnadieu C."/>
            <person name="Jouanno E."/>
            <person name="Lampietro C."/>
            <person name="Louis A."/>
            <person name="Herpin A."/>
            <person name="Echchiki A."/>
            <person name="Berthelot C."/>
            <person name="Parey E."/>
            <person name="Roest-Crollius H."/>
            <person name="Braasch I."/>
            <person name="Postlethwait J."/>
            <person name="Bobe J."/>
            <person name="Montfort J."/>
            <person name="Bouchez O."/>
            <person name="Begum T."/>
            <person name="Mejri S."/>
            <person name="Adams A."/>
            <person name="Chen W.-J."/>
            <person name="Guiguen Y."/>
        </authorList>
    </citation>
    <scope>NUCLEOTIDE SEQUENCE</scope>
    <source>
        <tissue evidence="2">Blood</tissue>
    </source>
</reference>
<evidence type="ECO:0000313" key="3">
    <source>
        <dbReference type="Proteomes" id="UP000829720"/>
    </source>
</evidence>